<dbReference type="Proteomes" id="UP001596540">
    <property type="component" value="Unassembled WGS sequence"/>
</dbReference>
<evidence type="ECO:0000313" key="2">
    <source>
        <dbReference type="Proteomes" id="UP001596540"/>
    </source>
</evidence>
<protein>
    <submittedName>
        <fullName evidence="1">Uncharacterized protein</fullName>
    </submittedName>
</protein>
<keyword evidence="2" id="KW-1185">Reference proteome</keyword>
<organism evidence="1 2">
    <name type="scientific">Marinactinospora rubrisoli</name>
    <dbReference type="NCBI Taxonomy" id="2715399"/>
    <lineage>
        <taxon>Bacteria</taxon>
        <taxon>Bacillati</taxon>
        <taxon>Actinomycetota</taxon>
        <taxon>Actinomycetes</taxon>
        <taxon>Streptosporangiales</taxon>
        <taxon>Nocardiopsidaceae</taxon>
        <taxon>Marinactinospora</taxon>
    </lineage>
</organism>
<gene>
    <name evidence="1" type="ORF">ACFQRF_24860</name>
</gene>
<dbReference type="RefSeq" id="WP_379873604.1">
    <property type="nucleotide sequence ID" value="NZ_JBHTBH010000014.1"/>
</dbReference>
<name>A0ABW2KNW0_9ACTN</name>
<accession>A0ABW2KNW0</accession>
<dbReference type="EMBL" id="JBHTBH010000014">
    <property type="protein sequence ID" value="MFC7330971.1"/>
    <property type="molecule type" value="Genomic_DNA"/>
</dbReference>
<proteinExistence type="predicted"/>
<sequence length="189" mass="20192">MITLQNRELGRHLLTIRGMHHIYASYADPYALLLLRPETADPHAHGRALRAQGPLTQSALGPWVTAHHATARTLLGHPGLGSRHPDTPGPQFHLLASAQDIWGNPPLCHVVPLDDAHLNPGPADTDRLHHLTTPLIGPGTTQRHRPRAEAAVAAALPAAHPDFDLMTGLARPAVTAFIAGLLALPAPHT</sequence>
<evidence type="ECO:0000313" key="1">
    <source>
        <dbReference type="EMBL" id="MFC7330971.1"/>
    </source>
</evidence>
<comment type="caution">
    <text evidence="1">The sequence shown here is derived from an EMBL/GenBank/DDBJ whole genome shotgun (WGS) entry which is preliminary data.</text>
</comment>
<feature type="non-terminal residue" evidence="1">
    <location>
        <position position="189"/>
    </location>
</feature>
<reference evidence="2" key="1">
    <citation type="journal article" date="2019" name="Int. J. Syst. Evol. Microbiol.">
        <title>The Global Catalogue of Microorganisms (GCM) 10K type strain sequencing project: providing services to taxonomists for standard genome sequencing and annotation.</title>
        <authorList>
            <consortium name="The Broad Institute Genomics Platform"/>
            <consortium name="The Broad Institute Genome Sequencing Center for Infectious Disease"/>
            <person name="Wu L."/>
            <person name="Ma J."/>
        </authorList>
    </citation>
    <scope>NUCLEOTIDE SEQUENCE [LARGE SCALE GENOMIC DNA]</scope>
    <source>
        <strain evidence="2">CGMCC 4.7382</strain>
    </source>
</reference>
<dbReference type="SUPFAM" id="SSF48264">
    <property type="entry name" value="Cytochrome P450"/>
    <property type="match status" value="1"/>
</dbReference>
<dbReference type="Gene3D" id="1.10.630.10">
    <property type="entry name" value="Cytochrome P450"/>
    <property type="match status" value="1"/>
</dbReference>
<dbReference type="InterPro" id="IPR036396">
    <property type="entry name" value="Cyt_P450_sf"/>
</dbReference>